<accession>A0A0Q3QUW4</accession>
<keyword evidence="2" id="KW-0238">DNA-binding</keyword>
<dbReference type="PANTHER" id="PTHR30136">
    <property type="entry name" value="HELIX-TURN-HELIX TRANSCRIPTIONAL REGULATOR, ICLR FAMILY"/>
    <property type="match status" value="1"/>
</dbReference>
<keyword evidence="1" id="KW-0805">Transcription regulation</keyword>
<feature type="domain" description="IclR-ED" evidence="5">
    <location>
        <begin position="73"/>
        <end position="255"/>
    </location>
</feature>
<dbReference type="GO" id="GO:0003700">
    <property type="term" value="F:DNA-binding transcription factor activity"/>
    <property type="evidence" value="ECO:0007669"/>
    <property type="project" value="TreeGrafter"/>
</dbReference>
<dbReference type="InterPro" id="IPR005471">
    <property type="entry name" value="Tscrpt_reg_IclR_N"/>
</dbReference>
<evidence type="ECO:0000256" key="2">
    <source>
        <dbReference type="ARBA" id="ARBA00023125"/>
    </source>
</evidence>
<dbReference type="InterPro" id="IPR036388">
    <property type="entry name" value="WH-like_DNA-bd_sf"/>
</dbReference>
<feature type="domain" description="HTH iclR-type" evidence="4">
    <location>
        <begin position="2"/>
        <end position="72"/>
    </location>
</feature>
<dbReference type="InterPro" id="IPR036390">
    <property type="entry name" value="WH_DNA-bd_sf"/>
</dbReference>
<dbReference type="PATRIC" id="fig|1637975.4.peg.4948"/>
<dbReference type="PROSITE" id="PS51077">
    <property type="entry name" value="HTH_ICLR"/>
    <property type="match status" value="1"/>
</dbReference>
<evidence type="ECO:0000313" key="7">
    <source>
        <dbReference type="Proteomes" id="UP000050996"/>
    </source>
</evidence>
<dbReference type="GO" id="GO:0003677">
    <property type="term" value="F:DNA binding"/>
    <property type="evidence" value="ECO:0007669"/>
    <property type="project" value="UniProtKB-KW"/>
</dbReference>
<dbReference type="PROSITE" id="PS51078">
    <property type="entry name" value="ICLR_ED"/>
    <property type="match status" value="1"/>
</dbReference>
<dbReference type="EMBL" id="LJIX01000006">
    <property type="protein sequence ID" value="KQL21408.1"/>
    <property type="molecule type" value="Genomic_DNA"/>
</dbReference>
<dbReference type="Pfam" id="PF01614">
    <property type="entry name" value="IclR_C"/>
    <property type="match status" value="1"/>
</dbReference>
<dbReference type="GO" id="GO:0045892">
    <property type="term" value="P:negative regulation of DNA-templated transcription"/>
    <property type="evidence" value="ECO:0007669"/>
    <property type="project" value="TreeGrafter"/>
</dbReference>
<keyword evidence="7" id="KW-1185">Reference proteome</keyword>
<dbReference type="Gene3D" id="3.30.450.40">
    <property type="match status" value="1"/>
</dbReference>
<evidence type="ECO:0000259" key="4">
    <source>
        <dbReference type="PROSITE" id="PS51077"/>
    </source>
</evidence>
<evidence type="ECO:0000313" key="6">
    <source>
        <dbReference type="EMBL" id="KQL21408.1"/>
    </source>
</evidence>
<reference evidence="6 7" key="1">
    <citation type="submission" date="2015-09" db="EMBL/GenBank/DDBJ databases">
        <title>Genome sequencing project for genomic taxonomy and phylogenomics of Bacillus-like bacteria.</title>
        <authorList>
            <person name="Liu B."/>
            <person name="Wang J."/>
            <person name="Zhu Y."/>
            <person name="Liu G."/>
            <person name="Chen Q."/>
            <person name="Chen Z."/>
            <person name="Lan J."/>
            <person name="Che J."/>
            <person name="Ge C."/>
            <person name="Shi H."/>
            <person name="Pan Z."/>
            <person name="Liu X."/>
        </authorList>
    </citation>
    <scope>NUCLEOTIDE SEQUENCE [LARGE SCALE GENOMIC DNA]</scope>
    <source>
        <strain evidence="6 7">FJAT-18043</strain>
    </source>
</reference>
<dbReference type="SMART" id="SM00346">
    <property type="entry name" value="HTH_ICLR"/>
    <property type="match status" value="1"/>
</dbReference>
<dbReference type="Pfam" id="PF09339">
    <property type="entry name" value="HTH_IclR"/>
    <property type="match status" value="1"/>
</dbReference>
<organism evidence="6 7">
    <name type="scientific">Cytobacillus solani</name>
    <dbReference type="NCBI Taxonomy" id="1637975"/>
    <lineage>
        <taxon>Bacteria</taxon>
        <taxon>Bacillati</taxon>
        <taxon>Bacillota</taxon>
        <taxon>Bacilli</taxon>
        <taxon>Bacillales</taxon>
        <taxon>Bacillaceae</taxon>
        <taxon>Cytobacillus</taxon>
    </lineage>
</organism>
<sequence>MSKTLEKALSLLDYFTEEKPYWRLDEISKHSGIPKATAFRLLRGFAEMGYLQRMTFQQDGLVVDGESYGLGLKFLEMGERVAARFEIRRVALPFMKKLQETFNEAVQLVIRDQHEGVYIEKVESTRPVRLYTKVGRHAPLYAGACTRTLLSFLPDEMVQEVLKAPLTIYASQTPKSKEEVLTLIEQTRKEGFAYSDSELEEGTVSIAVPIYDRFGAVPYSISIAGFSTSLPRDKVHHIVGALWEAAAGISKEIGCSQPYPYGEKIETKQ</sequence>
<protein>
    <submittedName>
        <fullName evidence="6">Transcriptional regulator</fullName>
    </submittedName>
</protein>
<proteinExistence type="predicted"/>
<dbReference type="SUPFAM" id="SSF55781">
    <property type="entry name" value="GAF domain-like"/>
    <property type="match status" value="1"/>
</dbReference>
<dbReference type="RefSeq" id="WP_053478665.1">
    <property type="nucleotide sequence ID" value="NZ_CP041305.1"/>
</dbReference>
<dbReference type="AlphaFoldDB" id="A0A0Q3QUW4"/>
<comment type="caution">
    <text evidence="6">The sequence shown here is derived from an EMBL/GenBank/DDBJ whole genome shotgun (WGS) entry which is preliminary data.</text>
</comment>
<dbReference type="InterPro" id="IPR029016">
    <property type="entry name" value="GAF-like_dom_sf"/>
</dbReference>
<dbReference type="Gene3D" id="1.10.10.10">
    <property type="entry name" value="Winged helix-like DNA-binding domain superfamily/Winged helix DNA-binding domain"/>
    <property type="match status" value="1"/>
</dbReference>
<dbReference type="InterPro" id="IPR050707">
    <property type="entry name" value="HTH_MetabolicPath_Reg"/>
</dbReference>
<evidence type="ECO:0000256" key="3">
    <source>
        <dbReference type="ARBA" id="ARBA00023163"/>
    </source>
</evidence>
<dbReference type="SUPFAM" id="SSF46785">
    <property type="entry name" value="Winged helix' DNA-binding domain"/>
    <property type="match status" value="1"/>
</dbReference>
<dbReference type="Proteomes" id="UP000050996">
    <property type="component" value="Unassembled WGS sequence"/>
</dbReference>
<evidence type="ECO:0000256" key="1">
    <source>
        <dbReference type="ARBA" id="ARBA00023015"/>
    </source>
</evidence>
<dbReference type="STRING" id="1637975.AN957_24550"/>
<keyword evidence="3" id="KW-0804">Transcription</keyword>
<name>A0A0Q3QUW4_9BACI</name>
<dbReference type="InterPro" id="IPR014757">
    <property type="entry name" value="Tscrpt_reg_IclR_C"/>
</dbReference>
<dbReference type="PANTHER" id="PTHR30136:SF24">
    <property type="entry name" value="HTH-TYPE TRANSCRIPTIONAL REPRESSOR ALLR"/>
    <property type="match status" value="1"/>
</dbReference>
<gene>
    <name evidence="6" type="ORF">AN957_24550</name>
</gene>
<evidence type="ECO:0000259" key="5">
    <source>
        <dbReference type="PROSITE" id="PS51078"/>
    </source>
</evidence>